<name>A0A1Y2T661_SYMTR</name>
<dbReference type="InterPro" id="IPR049945">
    <property type="entry name" value="AAA_22"/>
</dbReference>
<dbReference type="CDD" id="cd00009">
    <property type="entry name" value="AAA"/>
    <property type="match status" value="1"/>
</dbReference>
<dbReference type="AlphaFoldDB" id="A0A1Y2T661"/>
<dbReference type="SUPFAM" id="SSF52540">
    <property type="entry name" value="P-loop containing nucleoside triphosphate hydrolases"/>
    <property type="match status" value="1"/>
</dbReference>
<dbReference type="SMART" id="SM00382">
    <property type="entry name" value="AAA"/>
    <property type="match status" value="1"/>
</dbReference>
<reference evidence="3" key="1">
    <citation type="submission" date="2016-04" db="EMBL/GenBank/DDBJ databases">
        <authorList>
            <person name="Antunes L.P."/>
            <person name="Martins L.F."/>
            <person name="Pereira R.V."/>
            <person name="Thomas A.M."/>
            <person name="Barbosa D."/>
            <person name="Nascimento L."/>
            <person name="Silva G.M."/>
            <person name="Condomitti G.W."/>
            <person name="Digiampietri L.A."/>
            <person name="Lombardi K.C."/>
            <person name="Ramos P.L."/>
            <person name="Quaggio R.B."/>
            <person name="Oliveira J.C."/>
            <person name="Pascon R.C."/>
            <person name="Cruz J.B."/>
            <person name="Silva A.M."/>
            <person name="Setubal J.C."/>
        </authorList>
    </citation>
    <scope>NUCLEOTIDE SEQUENCE [LARGE SCALE GENOMIC DNA]</scope>
</reference>
<dbReference type="EMBL" id="LWLV01000620">
    <property type="protein sequence ID" value="OTA41266.1"/>
    <property type="molecule type" value="Genomic_DNA"/>
</dbReference>
<dbReference type="InterPro" id="IPR027417">
    <property type="entry name" value="P-loop_NTPase"/>
</dbReference>
<organism evidence="2 3">
    <name type="scientific">Symbiobacterium thermophilum</name>
    <dbReference type="NCBI Taxonomy" id="2734"/>
    <lineage>
        <taxon>Bacteria</taxon>
        <taxon>Bacillati</taxon>
        <taxon>Bacillota</taxon>
        <taxon>Clostridia</taxon>
        <taxon>Eubacteriales</taxon>
        <taxon>Symbiobacteriaceae</taxon>
        <taxon>Symbiobacterium</taxon>
    </lineage>
</organism>
<dbReference type="Pfam" id="PF13401">
    <property type="entry name" value="AAA_22"/>
    <property type="match status" value="1"/>
</dbReference>
<evidence type="ECO:0000313" key="2">
    <source>
        <dbReference type="EMBL" id="OTA41266.1"/>
    </source>
</evidence>
<dbReference type="RefSeq" id="WP_011196390.1">
    <property type="nucleotide sequence ID" value="NZ_PIUK01000576.1"/>
</dbReference>
<dbReference type="PANTHER" id="PTHR35894">
    <property type="entry name" value="GENERAL SECRETION PATHWAY PROTEIN A-RELATED"/>
    <property type="match status" value="1"/>
</dbReference>
<dbReference type="InterPro" id="IPR052026">
    <property type="entry name" value="ExeA_AAA_ATPase_DNA-bind"/>
</dbReference>
<proteinExistence type="predicted"/>
<dbReference type="GO" id="GO:0016887">
    <property type="term" value="F:ATP hydrolysis activity"/>
    <property type="evidence" value="ECO:0007669"/>
    <property type="project" value="InterPro"/>
</dbReference>
<dbReference type="InterPro" id="IPR003593">
    <property type="entry name" value="AAA+_ATPase"/>
</dbReference>
<evidence type="ECO:0000313" key="3">
    <source>
        <dbReference type="Proteomes" id="UP000194267"/>
    </source>
</evidence>
<feature type="domain" description="AAA+ ATPase" evidence="1">
    <location>
        <begin position="41"/>
        <end position="187"/>
    </location>
</feature>
<dbReference type="Gene3D" id="3.40.50.300">
    <property type="entry name" value="P-loop containing nucleotide triphosphate hydrolases"/>
    <property type="match status" value="1"/>
</dbReference>
<gene>
    <name evidence="2" type="ORF">A6D92_08305</name>
</gene>
<accession>A0A1Y2T661</accession>
<protein>
    <recommendedName>
        <fullName evidence="1">AAA+ ATPase domain-containing protein</fullName>
    </recommendedName>
</protein>
<dbReference type="Proteomes" id="UP000194267">
    <property type="component" value="Unassembled WGS sequence"/>
</dbReference>
<dbReference type="PANTHER" id="PTHR35894:SF1">
    <property type="entry name" value="PHOSPHORIBULOKINASE _ URIDINE KINASE FAMILY"/>
    <property type="match status" value="1"/>
</dbReference>
<evidence type="ECO:0000259" key="1">
    <source>
        <dbReference type="SMART" id="SM00382"/>
    </source>
</evidence>
<comment type="caution">
    <text evidence="2">The sequence shown here is derived from an EMBL/GenBank/DDBJ whole genome shotgun (WGS) entry which is preliminary data.</text>
</comment>
<dbReference type="OMA" id="YHLGPMD"/>
<sequence>MLAEFFGFRVLPFSKEIPTTDLFPCAQHQELLARLQYCVRHRAFGLITGEVGSGKTTAIRTLYDLLDRSRNPFVYIADSKLTPTAFYRDVLTQLGVAAPYHFLSREARRLFEQTILDGYRLHGLQPVIVLDEAHLLPHAMLQEVRFLLNFHLDSACPMTFLLVGQSELRGMLRLRTFEAIAQRVQVRYHLGPLSEEESVAYIRHHLRRTGVDHDIFSEQALQKIAAESRGLPRVINTLCTNCLLDACSREQRFVDEANVDRVLFELQDLQTAKGSSPW</sequence>